<protein>
    <submittedName>
        <fullName evidence="2">Uncharacterized protein</fullName>
    </submittedName>
</protein>
<gene>
    <name evidence="2" type="ORF">COT81_05540</name>
</gene>
<keyword evidence="1" id="KW-0812">Transmembrane</keyword>
<accession>A0A2H0VZT8</accession>
<feature type="transmembrane region" description="Helical" evidence="1">
    <location>
        <begin position="395"/>
        <end position="414"/>
    </location>
</feature>
<name>A0A2H0VZT8_9BACT</name>
<keyword evidence="1" id="KW-0472">Membrane</keyword>
<evidence type="ECO:0000256" key="1">
    <source>
        <dbReference type="SAM" id="Phobius"/>
    </source>
</evidence>
<sequence>MNQYIARLNQFVIAESDKDGTVTKTLVGTPNPIQLNHLGQIFGLIDIREKNPSITDFADFVLQEFERIYYQQLDLIEDLSDLEAVLVNEFFEQALQDTNTSILNYLEQFSVTIDLKKINIILGVTKNQDLHFTQVGDIHAFLIHQRSKSNYTIIDIVEKASGGGKSNLNPLKFFSQIISGKITQKDTLILLTASVLDYFSLEKLKNIFGGKPIVEATLELKQIILDTKSPMSFAGATLQVEKLPAPLQSPAFKPEKIISQSDIREAASQDSIKQLIDTEKATEKLLNTTVKLELKRYSQALNQTFKNYFSKVREISAQKTKSALPKSPALSKGIKATANKLKPVSNVTRASVYVTKTKIGQAARHPIFKKIGSLVARLWRSLLRKFQSLPTKQKAAVVLSIILAIVLLVSLIRLTTQKVKGQRLEAFQTQFTQAQELYEEAEASIIFNDEDRARQRLKEAEQILTGLEAPNKSLVSELSTLEQTVRSRLTKLRHIVEIAEPAMITNFQNLDEQAEIAPAIGKQGQIILTQNSRTGSLYKTNTENFVVDTISSEVNLGKITHAASISPNSTLWISDSGNLFQYSAANDEISQRNWNNSTAVDDIEIYNNTLYHLSKTENQIYRSSVTGNGYGTPQAWITNQVNIDGAVSLAIDGFIYVLKTDGKIIKLLRGGLSDYSNGTIDPPIERAVQIWTEETSDYLYLLAAQTRRVIVMDKEGSLIIQYHSDAFDDLKDLVVDEAAKQIYILNGSKIFGIPATHLE</sequence>
<organism evidence="2 3">
    <name type="scientific">Candidatus Buchananbacteria bacterium CG10_big_fil_rev_8_21_14_0_10_42_9</name>
    <dbReference type="NCBI Taxonomy" id="1974526"/>
    <lineage>
        <taxon>Bacteria</taxon>
        <taxon>Candidatus Buchananiibacteriota</taxon>
    </lineage>
</organism>
<keyword evidence="1" id="KW-1133">Transmembrane helix</keyword>
<evidence type="ECO:0000313" key="3">
    <source>
        <dbReference type="Proteomes" id="UP000230935"/>
    </source>
</evidence>
<proteinExistence type="predicted"/>
<dbReference type="AlphaFoldDB" id="A0A2H0VZT8"/>
<reference evidence="3" key="1">
    <citation type="submission" date="2017-09" db="EMBL/GenBank/DDBJ databases">
        <title>Depth-based differentiation of microbial function through sediment-hosted aquifers and enrichment of novel symbionts in the deep terrestrial subsurface.</title>
        <authorList>
            <person name="Probst A.J."/>
            <person name="Ladd B."/>
            <person name="Jarett J.K."/>
            <person name="Geller-Mcgrath D.E."/>
            <person name="Sieber C.M.K."/>
            <person name="Emerson J.B."/>
            <person name="Anantharaman K."/>
            <person name="Thomas B.C."/>
            <person name="Malmstrom R."/>
            <person name="Stieglmeier M."/>
            <person name="Klingl A."/>
            <person name="Woyke T."/>
            <person name="Ryan C.M."/>
            <person name="Banfield J.F."/>
        </authorList>
    </citation>
    <scope>NUCLEOTIDE SEQUENCE [LARGE SCALE GENOMIC DNA]</scope>
</reference>
<evidence type="ECO:0000313" key="2">
    <source>
        <dbReference type="EMBL" id="PIS04629.1"/>
    </source>
</evidence>
<comment type="caution">
    <text evidence="2">The sequence shown here is derived from an EMBL/GenBank/DDBJ whole genome shotgun (WGS) entry which is preliminary data.</text>
</comment>
<dbReference type="SUPFAM" id="SSF101898">
    <property type="entry name" value="NHL repeat"/>
    <property type="match status" value="1"/>
</dbReference>
<dbReference type="EMBL" id="PEZZ01000046">
    <property type="protein sequence ID" value="PIS04629.1"/>
    <property type="molecule type" value="Genomic_DNA"/>
</dbReference>
<dbReference type="Proteomes" id="UP000230935">
    <property type="component" value="Unassembled WGS sequence"/>
</dbReference>